<evidence type="ECO:0000313" key="3">
    <source>
        <dbReference type="Proteomes" id="UP000179621"/>
    </source>
</evidence>
<comment type="caution">
    <text evidence="2">The sequence shown here is derived from an EMBL/GenBank/DDBJ whole genome shotgun (WGS) entry which is preliminary data.</text>
</comment>
<keyword evidence="3" id="KW-1185">Reference proteome</keyword>
<dbReference type="EMBL" id="MLIH01000035">
    <property type="protein sequence ID" value="OHU06469.1"/>
    <property type="molecule type" value="Genomic_DNA"/>
</dbReference>
<reference evidence="2 3" key="1">
    <citation type="submission" date="2016-10" db="EMBL/GenBank/DDBJ databases">
        <title>Evaluation of Human, Animal and Environmental Mycobacterium chelonae Isolates by Core Genome Phylogenomic Analysis, Targeted Gene Comparison, and Anti-microbial Susceptibility Patterns: A Tale of Mistaken Identities.</title>
        <authorList>
            <person name="Fogelson S.B."/>
            <person name="Camus A.C."/>
            <person name="Lorenz W."/>
            <person name="Vasireddy R."/>
            <person name="Vasireddy S."/>
            <person name="Smith T."/>
            <person name="Brown-Elliott B.A."/>
            <person name="Wallace R.J.Jr."/>
            <person name="Hasan N.A."/>
            <person name="Reischl U."/>
            <person name="Sanchez S."/>
        </authorList>
    </citation>
    <scope>NUCLEOTIDE SEQUENCE [LARGE SCALE GENOMIC DNA]</scope>
    <source>
        <strain evidence="2 3">8528</strain>
    </source>
</reference>
<feature type="region of interest" description="Disordered" evidence="1">
    <location>
        <begin position="141"/>
        <end position="173"/>
    </location>
</feature>
<accession>A0ABX3BVL8</accession>
<name>A0ABX3BVL8_9MYCO</name>
<evidence type="ECO:0000313" key="2">
    <source>
        <dbReference type="EMBL" id="OHU06469.1"/>
    </source>
</evidence>
<sequence>MDLMSADGTFIRAFVESDTLRVFSGPGESDGPDKGQYPGFFRANRTDHTDGGWFDAVYGYSTHWVLSFQENPGNTVTAFVCRYESINPTNEDLPMVSGLTLRYHRTGTPPPPNQKGPARAPAVPVFGDWYATTYGYAGEDNHTADARCANDPGRPAPNKSPISTPGWPAQSGV</sequence>
<gene>
    <name evidence="2" type="ORF">BKG73_23410</name>
</gene>
<proteinExistence type="predicted"/>
<evidence type="ECO:0000256" key="1">
    <source>
        <dbReference type="SAM" id="MobiDB-lite"/>
    </source>
</evidence>
<dbReference type="Proteomes" id="UP000179621">
    <property type="component" value="Unassembled WGS sequence"/>
</dbReference>
<protein>
    <submittedName>
        <fullName evidence="2">Uncharacterized protein</fullName>
    </submittedName>
</protein>
<organism evidence="2 3">
    <name type="scientific">Mycobacteroides saopaulense</name>
    <dbReference type="NCBI Taxonomy" id="1578165"/>
    <lineage>
        <taxon>Bacteria</taxon>
        <taxon>Bacillati</taxon>
        <taxon>Actinomycetota</taxon>
        <taxon>Actinomycetes</taxon>
        <taxon>Mycobacteriales</taxon>
        <taxon>Mycobacteriaceae</taxon>
        <taxon>Mycobacteroides</taxon>
    </lineage>
</organism>